<dbReference type="PANTHER" id="PTHR47843:SF2">
    <property type="entry name" value="BTB DOMAIN-CONTAINING PROTEIN"/>
    <property type="match status" value="1"/>
</dbReference>
<evidence type="ECO:0000256" key="1">
    <source>
        <dbReference type="SAM" id="MobiDB-lite"/>
    </source>
</evidence>
<protein>
    <recommendedName>
        <fullName evidence="2">BTB domain-containing protein</fullName>
    </recommendedName>
</protein>
<sequence>MITVRVGPEKKEFGIHKALICNKSTFFSKALTGSFIEATTCIVNLEHVSVSLFSIFVTWLYNGGLVYVAPPESDRTIRDEFGPLLCKEYNPSPGGQSQEEQEQPSTETAAAAIAASATITTVKDNNSSTSGGGPEEVQEGRPTIKLEDIEDREPEHETSQHQVTRIEEHTQPEDQEHDDAISNVDEENARTWPLDILAKLYILGDFLDVEQFKNDVIDATGSHARTIDEWQQYPTPSRPLIQFVFRETPPQSPLRNIMVHLVVYRQAWYESTATWENMPAEFLARVMVFLGRRVPSKLCRACYSEAITENNLTEANADGVSLKKDKPPFEGSRCFYHEHKTEDNRDRCRKEHQERKTKRKALKAAGLSSGMN</sequence>
<organism evidence="3 4">
    <name type="scientific">Aureobasidium uvarum</name>
    <dbReference type="NCBI Taxonomy" id="2773716"/>
    <lineage>
        <taxon>Eukaryota</taxon>
        <taxon>Fungi</taxon>
        <taxon>Dikarya</taxon>
        <taxon>Ascomycota</taxon>
        <taxon>Pezizomycotina</taxon>
        <taxon>Dothideomycetes</taxon>
        <taxon>Dothideomycetidae</taxon>
        <taxon>Dothideales</taxon>
        <taxon>Saccotheciaceae</taxon>
        <taxon>Aureobasidium</taxon>
    </lineage>
</organism>
<dbReference type="PROSITE" id="PS50097">
    <property type="entry name" value="BTB"/>
    <property type="match status" value="1"/>
</dbReference>
<dbReference type="Pfam" id="PF00651">
    <property type="entry name" value="BTB"/>
    <property type="match status" value="1"/>
</dbReference>
<feature type="compositionally biased region" description="Basic and acidic residues" evidence="1">
    <location>
        <begin position="345"/>
        <end position="354"/>
    </location>
</feature>
<evidence type="ECO:0000259" key="2">
    <source>
        <dbReference type="PROSITE" id="PS50097"/>
    </source>
</evidence>
<proteinExistence type="predicted"/>
<comment type="caution">
    <text evidence="3">The sequence shown here is derived from an EMBL/GenBank/DDBJ whole genome shotgun (WGS) entry which is preliminary data.</text>
</comment>
<dbReference type="CDD" id="cd18186">
    <property type="entry name" value="BTB_POZ_ZBTB_KLHL-like"/>
    <property type="match status" value="1"/>
</dbReference>
<dbReference type="PANTHER" id="PTHR47843">
    <property type="entry name" value="BTB DOMAIN-CONTAINING PROTEIN-RELATED"/>
    <property type="match status" value="1"/>
</dbReference>
<dbReference type="OrthoDB" id="194443at2759"/>
<dbReference type="Gene3D" id="3.30.710.10">
    <property type="entry name" value="Potassium Channel Kv1.1, Chain A"/>
    <property type="match status" value="1"/>
</dbReference>
<evidence type="ECO:0000313" key="4">
    <source>
        <dbReference type="Proteomes" id="UP000745764"/>
    </source>
</evidence>
<feature type="compositionally biased region" description="Low complexity" evidence="1">
    <location>
        <begin position="91"/>
        <end position="121"/>
    </location>
</feature>
<feature type="domain" description="BTB" evidence="2">
    <location>
        <begin position="1"/>
        <end position="69"/>
    </location>
</feature>
<dbReference type="InterPro" id="IPR000210">
    <property type="entry name" value="BTB/POZ_dom"/>
</dbReference>
<accession>A0A9N8PU10</accession>
<keyword evidence="4" id="KW-1185">Reference proteome</keyword>
<feature type="compositionally biased region" description="Basic and acidic residues" evidence="1">
    <location>
        <begin position="138"/>
        <end position="178"/>
    </location>
</feature>
<feature type="region of interest" description="Disordered" evidence="1">
    <location>
        <begin position="345"/>
        <end position="372"/>
    </location>
</feature>
<gene>
    <name evidence="3" type="ORF">AWRI4620_LOCUS7126</name>
</gene>
<evidence type="ECO:0000313" key="3">
    <source>
        <dbReference type="EMBL" id="CAD0112871.1"/>
    </source>
</evidence>
<dbReference type="InterPro" id="IPR011333">
    <property type="entry name" value="SKP1/BTB/POZ_sf"/>
</dbReference>
<dbReference type="EMBL" id="CAINUL010000015">
    <property type="protein sequence ID" value="CAD0112871.1"/>
    <property type="molecule type" value="Genomic_DNA"/>
</dbReference>
<feature type="region of interest" description="Disordered" evidence="1">
    <location>
        <begin position="88"/>
        <end position="178"/>
    </location>
</feature>
<name>A0A9N8PU10_9PEZI</name>
<dbReference type="SUPFAM" id="SSF54695">
    <property type="entry name" value="POZ domain"/>
    <property type="match status" value="1"/>
</dbReference>
<reference evidence="3" key="1">
    <citation type="submission" date="2020-06" db="EMBL/GenBank/DDBJ databases">
        <authorList>
            <person name="Onetto C."/>
        </authorList>
    </citation>
    <scope>NUCLEOTIDE SEQUENCE</scope>
</reference>
<dbReference type="Proteomes" id="UP000745764">
    <property type="component" value="Unassembled WGS sequence"/>
</dbReference>
<dbReference type="AlphaFoldDB" id="A0A9N8PU10"/>